<dbReference type="InterPro" id="IPR011008">
    <property type="entry name" value="Dimeric_a/b-barrel"/>
</dbReference>
<feature type="domain" description="ABM" evidence="1">
    <location>
        <begin position="9"/>
        <end position="70"/>
    </location>
</feature>
<comment type="caution">
    <text evidence="2">The sequence shown here is derived from an EMBL/GenBank/DDBJ whole genome shotgun (WGS) entry which is preliminary data.</text>
</comment>
<protein>
    <recommendedName>
        <fullName evidence="1">ABM domain-containing protein</fullName>
    </recommendedName>
</protein>
<organism evidence="2 3">
    <name type="scientific">Microbulbifer aestuariivivens</name>
    <dbReference type="NCBI Taxonomy" id="1908308"/>
    <lineage>
        <taxon>Bacteria</taxon>
        <taxon>Pseudomonadati</taxon>
        <taxon>Pseudomonadota</taxon>
        <taxon>Gammaproteobacteria</taxon>
        <taxon>Cellvibrionales</taxon>
        <taxon>Microbulbiferaceae</taxon>
        <taxon>Microbulbifer</taxon>
    </lineage>
</organism>
<reference evidence="2 3" key="1">
    <citation type="submission" date="2024-02" db="EMBL/GenBank/DDBJ databases">
        <title>Microbulbifer aestuariivivens NBRC 112533.</title>
        <authorList>
            <person name="Ichikawa N."/>
            <person name="Katano-Makiyama Y."/>
            <person name="Hidaka K."/>
        </authorList>
    </citation>
    <scope>NUCLEOTIDE SEQUENCE [LARGE SCALE GENOMIC DNA]</scope>
    <source>
        <strain evidence="2 3">NBRC 112533</strain>
    </source>
</reference>
<evidence type="ECO:0000259" key="1">
    <source>
        <dbReference type="Pfam" id="PF03992"/>
    </source>
</evidence>
<evidence type="ECO:0000313" key="3">
    <source>
        <dbReference type="Proteomes" id="UP001408594"/>
    </source>
</evidence>
<accession>A0ABP9WM00</accession>
<evidence type="ECO:0000313" key="2">
    <source>
        <dbReference type="EMBL" id="GAA5524222.1"/>
    </source>
</evidence>
<dbReference type="RefSeq" id="WP_345549039.1">
    <property type="nucleotide sequence ID" value="NZ_BAABRT010000004.1"/>
</dbReference>
<keyword evidence="3" id="KW-1185">Reference proteome</keyword>
<name>A0ABP9WM00_9GAMM</name>
<proteinExistence type="predicted"/>
<gene>
    <name evidence="2" type="ORF">Maes01_00776</name>
</gene>
<dbReference type="SUPFAM" id="SSF54909">
    <property type="entry name" value="Dimeric alpha+beta barrel"/>
    <property type="match status" value="1"/>
</dbReference>
<dbReference type="InterPro" id="IPR007138">
    <property type="entry name" value="ABM_dom"/>
</dbReference>
<dbReference type="Pfam" id="PF03992">
    <property type="entry name" value="ABM"/>
    <property type="match status" value="1"/>
</dbReference>
<dbReference type="Gene3D" id="3.30.70.100">
    <property type="match status" value="1"/>
</dbReference>
<dbReference type="EMBL" id="BAABRT010000004">
    <property type="protein sequence ID" value="GAA5524222.1"/>
    <property type="molecule type" value="Genomic_DNA"/>
</dbReference>
<dbReference type="Proteomes" id="UP001408594">
    <property type="component" value="Unassembled WGS sequence"/>
</dbReference>
<sequence length="91" mass="10797">MSKVTLRGYILVPESELEVVKNELDNHKRPTLEEPGCLVFRVTENPENPLRFDVYEEFAHRAAFDLHQQRVRASRWGQVTLNIERHYQIHV</sequence>